<sequence>MYSQISQHNLLSNNGHIAYSQFQEVYRLGDSEEQSILSLENEQFSDAIYIFSWKVNVEEFNIDKFKSLNCFIARINSIHTGGNEARKSDSDIAKSLDAQLLLARGLVNGLMGIVREIVFEENQGPSSLPITVLIEFDNYTGPAITTAEEDKLGKGQKELARECKPLLFSHGQSPFIKARG</sequence>
<dbReference type="OrthoDB" id="1884788at2759"/>
<comment type="caution">
    <text evidence="1">The sequence shown here is derived from an EMBL/GenBank/DDBJ whole genome shotgun (WGS) entry which is preliminary data.</text>
</comment>
<proteinExistence type="predicted"/>
<evidence type="ECO:0000313" key="1">
    <source>
        <dbReference type="EMBL" id="RHZ85873.1"/>
    </source>
</evidence>
<keyword evidence="2" id="KW-1185">Reference proteome</keyword>
<dbReference type="AlphaFoldDB" id="A0A397JLR7"/>
<protein>
    <submittedName>
        <fullName evidence="1">Uncharacterized protein</fullName>
    </submittedName>
</protein>
<gene>
    <name evidence="1" type="ORF">Glove_59g36</name>
</gene>
<dbReference type="EMBL" id="PQFF01000056">
    <property type="protein sequence ID" value="RHZ85873.1"/>
    <property type="molecule type" value="Genomic_DNA"/>
</dbReference>
<dbReference type="STRING" id="1348612.A0A397JLR7"/>
<evidence type="ECO:0000313" key="2">
    <source>
        <dbReference type="Proteomes" id="UP000266861"/>
    </source>
</evidence>
<dbReference type="Proteomes" id="UP000266861">
    <property type="component" value="Unassembled WGS sequence"/>
</dbReference>
<reference evidence="1 2" key="1">
    <citation type="submission" date="2018-08" db="EMBL/GenBank/DDBJ databases">
        <title>Genome and evolution of the arbuscular mycorrhizal fungus Diversispora epigaea (formerly Glomus versiforme) and its bacterial endosymbionts.</title>
        <authorList>
            <person name="Sun X."/>
            <person name="Fei Z."/>
            <person name="Harrison M."/>
        </authorList>
    </citation>
    <scope>NUCLEOTIDE SEQUENCE [LARGE SCALE GENOMIC DNA]</scope>
    <source>
        <strain evidence="1 2">IT104</strain>
    </source>
</reference>
<name>A0A397JLR7_9GLOM</name>
<accession>A0A397JLR7</accession>
<organism evidence="1 2">
    <name type="scientific">Diversispora epigaea</name>
    <dbReference type="NCBI Taxonomy" id="1348612"/>
    <lineage>
        <taxon>Eukaryota</taxon>
        <taxon>Fungi</taxon>
        <taxon>Fungi incertae sedis</taxon>
        <taxon>Mucoromycota</taxon>
        <taxon>Glomeromycotina</taxon>
        <taxon>Glomeromycetes</taxon>
        <taxon>Diversisporales</taxon>
        <taxon>Diversisporaceae</taxon>
        <taxon>Diversispora</taxon>
    </lineage>
</organism>